<keyword evidence="2" id="KW-0812">Transmembrane</keyword>
<keyword evidence="2" id="KW-1133">Transmembrane helix</keyword>
<keyword evidence="2" id="KW-0472">Membrane</keyword>
<evidence type="ECO:0000313" key="3">
    <source>
        <dbReference type="EMBL" id="AVK74728.1"/>
    </source>
</evidence>
<proteinExistence type="predicted"/>
<reference evidence="3" key="1">
    <citation type="journal article" date="2018" name="Nat. Commun.">
        <title>Diversity and evolution of the emerging Pandoraviridae family.</title>
        <authorList>
            <person name="Legendre M."/>
            <person name="Fabre E."/>
            <person name="Poirot O."/>
            <person name="Jeudy S."/>
            <person name="Lartigue A."/>
            <person name="Alempic J.M."/>
            <person name="Beucher L."/>
            <person name="Philippe N."/>
            <person name="Bertaux L."/>
            <person name="Christo-Foroux E."/>
            <person name="Labadie K."/>
            <person name="Coute Y."/>
            <person name="Abergel C."/>
            <person name="Claverie J.M."/>
        </authorList>
    </citation>
    <scope>NUCLEOTIDE SEQUENCE [LARGE SCALE GENOMIC DNA]</scope>
    <source>
        <strain evidence="3">Quercus</strain>
    </source>
</reference>
<dbReference type="KEGG" id="vg:36843869"/>
<dbReference type="RefSeq" id="YP_009482997.1">
    <property type="nucleotide sequence ID" value="NC_037667.1"/>
</dbReference>
<dbReference type="Proteomes" id="UP000248852">
    <property type="component" value="Segment"/>
</dbReference>
<name>A0A2U7U8F2_9VIRU</name>
<feature type="transmembrane region" description="Helical" evidence="2">
    <location>
        <begin position="113"/>
        <end position="134"/>
    </location>
</feature>
<feature type="region of interest" description="Disordered" evidence="1">
    <location>
        <begin position="215"/>
        <end position="401"/>
    </location>
</feature>
<accession>A0A2U7U8F2</accession>
<sequence length="453" mass="47808">MLANQANNDIGSSSLPAMRPLCIPVRFQPLGGTTTSRWMGTGALAAAASTLPPPLPAYDEGNDPFDAGTPTPGSAWACAPLDNVCAPEPAATTMSNDLPTQTAGSSRLADRPWLWPLVVALVLALVLLGGGAAWTTWQRHRRRQAVAASGTAVPPQPDPNALSPAATMPTVSTRFAPPMSPLFQTSGPYDATAPAPYGAPLVVPAAVAMEPYRVPQSPVQQPPQAPASPLVQAQQQQPQPQPQPIAQAAQARGTYVMVERPPLRMRNVAMASRRRGDSDEDDDYDDDDNDSNNRGRDVVESGRRAPVRPVASGPRGGGDAWTQRTFSRRPVASPQESHLDVARPIIRQPPAPSAQRDGHGFPMGNGAGQVHSTAMAARPHLGPLHPGNVGNSVDGDSLADDDSLGDGVADYWANAERARQTYFASPEERAAQVMRLGPQAYSPDGTPMPARLH</sequence>
<feature type="compositionally biased region" description="Basic and acidic residues" evidence="1">
    <location>
        <begin position="291"/>
        <end position="303"/>
    </location>
</feature>
<evidence type="ECO:0000256" key="1">
    <source>
        <dbReference type="SAM" id="MobiDB-lite"/>
    </source>
</evidence>
<dbReference type="EMBL" id="MG011689">
    <property type="protein sequence ID" value="AVK74728.1"/>
    <property type="molecule type" value="Genomic_DNA"/>
</dbReference>
<protein>
    <submittedName>
        <fullName evidence="3">Uncharacterized protein</fullName>
    </submittedName>
</protein>
<evidence type="ECO:0000256" key="2">
    <source>
        <dbReference type="SAM" id="Phobius"/>
    </source>
</evidence>
<dbReference type="GeneID" id="36843869"/>
<organism evidence="3">
    <name type="scientific">Pandoravirus quercus</name>
    <dbReference type="NCBI Taxonomy" id="2107709"/>
    <lineage>
        <taxon>Viruses</taxon>
        <taxon>Pandoravirus</taxon>
    </lineage>
</organism>
<feature type="compositionally biased region" description="Acidic residues" evidence="1">
    <location>
        <begin position="278"/>
        <end position="290"/>
    </location>
</feature>
<feature type="compositionally biased region" description="Low complexity" evidence="1">
    <location>
        <begin position="227"/>
        <end position="251"/>
    </location>
</feature>
<gene>
    <name evidence="3" type="ORF">pqer_cds_306</name>
</gene>